<dbReference type="InterPro" id="IPR036396">
    <property type="entry name" value="Cyt_P450_sf"/>
</dbReference>
<comment type="similarity">
    <text evidence="1">Belongs to the cytochrome P450 family.</text>
</comment>
<comment type="caution">
    <text evidence="3">The sequence shown here is derived from an EMBL/GenBank/DDBJ whole genome shotgun (WGS) entry which is preliminary data.</text>
</comment>
<dbReference type="EMBL" id="BMNH01000009">
    <property type="protein sequence ID" value="GGO70481.1"/>
    <property type="molecule type" value="Genomic_DNA"/>
</dbReference>
<evidence type="ECO:0000256" key="2">
    <source>
        <dbReference type="SAM" id="MobiDB-lite"/>
    </source>
</evidence>
<dbReference type="SUPFAM" id="SSF48264">
    <property type="entry name" value="Cytochrome P450"/>
    <property type="match status" value="1"/>
</dbReference>
<dbReference type="Gene3D" id="1.10.630.10">
    <property type="entry name" value="Cytochrome P450"/>
    <property type="match status" value="1"/>
</dbReference>
<evidence type="ECO:0000256" key="1">
    <source>
        <dbReference type="ARBA" id="ARBA00010617"/>
    </source>
</evidence>
<dbReference type="AlphaFoldDB" id="A0A918DLD4"/>
<gene>
    <name evidence="3" type="ORF">GCM10012289_33980</name>
</gene>
<sequence length="372" mass="37917">MGHMVITRHDEAVAVLSDPRYVPPPVRRGAAPYTLGWLRERVSRFSSGQVHAERRRTLAERLAAIDPAALRRAARDATVARGGSWEGVPTAVLGAALGASVPVPLVEAVAAGYLSGEESPDADAAVTSLLSLLTGDRLSAGHHTTDHPVTCVLGAGRLSAEDAGQDHGGGDGDVGNGDVGNGDFGDAVAVLTLLLQAHAATEGLIRNALAHASAGNRATGHPGGDHRHQESASGPTDRGVDGLLHETLRHDPPLQVTRRIDRVTGDEVVIDLVAANRDPGVFADPGRFDGSRGPTPHLTFGAGVRPCPGSAHAFALAAGVLDARLGAGADTAGLDAAGIDATRIDAAGIDATGIGGSESMRPGSVRSGSRDR</sequence>
<keyword evidence="4" id="KW-1185">Reference proteome</keyword>
<evidence type="ECO:0000313" key="3">
    <source>
        <dbReference type="EMBL" id="GGO70481.1"/>
    </source>
</evidence>
<reference evidence="3" key="2">
    <citation type="submission" date="2020-09" db="EMBL/GenBank/DDBJ databases">
        <authorList>
            <person name="Sun Q."/>
            <person name="Zhou Y."/>
        </authorList>
    </citation>
    <scope>NUCLEOTIDE SEQUENCE</scope>
    <source>
        <strain evidence="3">CGMCC 4.7368</strain>
    </source>
</reference>
<dbReference type="PANTHER" id="PTHR46696">
    <property type="entry name" value="P450, PUTATIVE (EUROFUNG)-RELATED"/>
    <property type="match status" value="1"/>
</dbReference>
<dbReference type="GO" id="GO:0005506">
    <property type="term" value="F:iron ion binding"/>
    <property type="evidence" value="ECO:0007669"/>
    <property type="project" value="InterPro"/>
</dbReference>
<protein>
    <recommendedName>
        <fullName evidence="5">Cytochrome P450</fullName>
    </recommendedName>
</protein>
<dbReference type="GO" id="GO:0016705">
    <property type="term" value="F:oxidoreductase activity, acting on paired donors, with incorporation or reduction of molecular oxygen"/>
    <property type="evidence" value="ECO:0007669"/>
    <property type="project" value="InterPro"/>
</dbReference>
<accession>A0A918DLD4</accession>
<evidence type="ECO:0008006" key="5">
    <source>
        <dbReference type="Google" id="ProtNLM"/>
    </source>
</evidence>
<reference evidence="3" key="1">
    <citation type="journal article" date="2014" name="Int. J. Syst. Evol. Microbiol.">
        <title>Complete genome sequence of Corynebacterium casei LMG S-19264T (=DSM 44701T), isolated from a smear-ripened cheese.</title>
        <authorList>
            <consortium name="US DOE Joint Genome Institute (JGI-PGF)"/>
            <person name="Walter F."/>
            <person name="Albersmeier A."/>
            <person name="Kalinowski J."/>
            <person name="Ruckert C."/>
        </authorList>
    </citation>
    <scope>NUCLEOTIDE SEQUENCE</scope>
    <source>
        <strain evidence="3">CGMCC 4.7368</strain>
    </source>
</reference>
<organism evidence="3 4">
    <name type="scientific">Nonomuraea cavernae</name>
    <dbReference type="NCBI Taxonomy" id="2045107"/>
    <lineage>
        <taxon>Bacteria</taxon>
        <taxon>Bacillati</taxon>
        <taxon>Actinomycetota</taxon>
        <taxon>Actinomycetes</taxon>
        <taxon>Streptosporangiales</taxon>
        <taxon>Streptosporangiaceae</taxon>
        <taxon>Nonomuraea</taxon>
    </lineage>
</organism>
<name>A0A918DLD4_9ACTN</name>
<feature type="region of interest" description="Disordered" evidence="2">
    <location>
        <begin position="353"/>
        <end position="372"/>
    </location>
</feature>
<dbReference type="GO" id="GO:0020037">
    <property type="term" value="F:heme binding"/>
    <property type="evidence" value="ECO:0007669"/>
    <property type="project" value="InterPro"/>
</dbReference>
<dbReference type="PANTHER" id="PTHR46696:SF1">
    <property type="entry name" value="CYTOCHROME P450 YJIB-RELATED"/>
    <property type="match status" value="1"/>
</dbReference>
<proteinExistence type="inferred from homology"/>
<dbReference type="Proteomes" id="UP000646523">
    <property type="component" value="Unassembled WGS sequence"/>
</dbReference>
<feature type="compositionally biased region" description="Basic and acidic residues" evidence="2">
    <location>
        <begin position="238"/>
        <end position="252"/>
    </location>
</feature>
<evidence type="ECO:0000313" key="4">
    <source>
        <dbReference type="Proteomes" id="UP000646523"/>
    </source>
</evidence>
<feature type="region of interest" description="Disordered" evidence="2">
    <location>
        <begin position="215"/>
        <end position="252"/>
    </location>
</feature>
<dbReference type="GO" id="GO:0004497">
    <property type="term" value="F:monooxygenase activity"/>
    <property type="evidence" value="ECO:0007669"/>
    <property type="project" value="InterPro"/>
</dbReference>